<name>A0A1H8AKA4_9RHOB</name>
<reference evidence="3" key="1">
    <citation type="submission" date="2016-10" db="EMBL/GenBank/DDBJ databases">
        <authorList>
            <person name="Varghese N."/>
            <person name="Submissions S."/>
        </authorList>
    </citation>
    <scope>NUCLEOTIDE SEQUENCE [LARGE SCALE GENOMIC DNA]</scope>
    <source>
        <strain evidence="3">DSM 26893</strain>
    </source>
</reference>
<dbReference type="GO" id="GO:0004342">
    <property type="term" value="F:glucosamine-6-phosphate deaminase activity"/>
    <property type="evidence" value="ECO:0007669"/>
    <property type="project" value="InterPro"/>
</dbReference>
<dbReference type="SUPFAM" id="SSF100950">
    <property type="entry name" value="NagB/RpiA/CoA transferase-like"/>
    <property type="match status" value="1"/>
</dbReference>
<organism evidence="2 3">
    <name type="scientific">Palleronia pelagia</name>
    <dbReference type="NCBI Taxonomy" id="387096"/>
    <lineage>
        <taxon>Bacteria</taxon>
        <taxon>Pseudomonadati</taxon>
        <taxon>Pseudomonadota</taxon>
        <taxon>Alphaproteobacteria</taxon>
        <taxon>Rhodobacterales</taxon>
        <taxon>Roseobacteraceae</taxon>
        <taxon>Palleronia</taxon>
    </lineage>
</organism>
<dbReference type="InterPro" id="IPR006148">
    <property type="entry name" value="Glc/Gal-6P_isomerase"/>
</dbReference>
<sequence length="247" mass="26917">MKTTVHIDKETMGRAAAEEGAALIREAINRDGRAAIIVATGASQFEMLEHLVREDVDWSKVTAFHLDEYVGLPDDHPASFRGYLRERFVRPVGNLGEFVEVDGNAADLDAEIARLNARIAAETIVVCFAGIGENCHLAFNDPPADFETEDPYIVVDLDAACRQQQYGEGWFPTLEDVPAQAVSMSIRQILKSDHIILTVPDVRKAKAVKAALQGPVSNMAPASILQTHDSVSAHMDPEASQLLTGKI</sequence>
<dbReference type="InterPro" id="IPR037171">
    <property type="entry name" value="NagB/RpiA_transferase-like"/>
</dbReference>
<dbReference type="Pfam" id="PF01182">
    <property type="entry name" value="Glucosamine_iso"/>
    <property type="match status" value="1"/>
</dbReference>
<accession>A0A1H8AKA4</accession>
<dbReference type="PANTHER" id="PTHR11280:SF6">
    <property type="entry name" value="GLUCOSAMINE-6-PHOSPHATE ISOMERASE NAGB"/>
    <property type="match status" value="1"/>
</dbReference>
<evidence type="ECO:0000313" key="2">
    <source>
        <dbReference type="EMBL" id="SEM71051.1"/>
    </source>
</evidence>
<dbReference type="Proteomes" id="UP000199372">
    <property type="component" value="Unassembled WGS sequence"/>
</dbReference>
<dbReference type="CDD" id="cd01399">
    <property type="entry name" value="GlcN6P_deaminase"/>
    <property type="match status" value="1"/>
</dbReference>
<dbReference type="GO" id="GO:0005737">
    <property type="term" value="C:cytoplasm"/>
    <property type="evidence" value="ECO:0007669"/>
    <property type="project" value="TreeGrafter"/>
</dbReference>
<dbReference type="GO" id="GO:0005975">
    <property type="term" value="P:carbohydrate metabolic process"/>
    <property type="evidence" value="ECO:0007669"/>
    <property type="project" value="InterPro"/>
</dbReference>
<keyword evidence="3" id="KW-1185">Reference proteome</keyword>
<dbReference type="GO" id="GO:0006046">
    <property type="term" value="P:N-acetylglucosamine catabolic process"/>
    <property type="evidence" value="ECO:0007669"/>
    <property type="project" value="TreeGrafter"/>
</dbReference>
<proteinExistence type="predicted"/>
<dbReference type="InterPro" id="IPR004547">
    <property type="entry name" value="Glucosamine6P_isomerase"/>
</dbReference>
<dbReference type="EMBL" id="FOCM01000001">
    <property type="protein sequence ID" value="SEM71051.1"/>
    <property type="molecule type" value="Genomic_DNA"/>
</dbReference>
<dbReference type="Gene3D" id="3.40.50.1360">
    <property type="match status" value="1"/>
</dbReference>
<dbReference type="GO" id="GO:0042802">
    <property type="term" value="F:identical protein binding"/>
    <property type="evidence" value="ECO:0007669"/>
    <property type="project" value="TreeGrafter"/>
</dbReference>
<protein>
    <submittedName>
        <fullName evidence="2">Glucosamine-6-phosphate deaminase</fullName>
    </submittedName>
</protein>
<feature type="domain" description="Glucosamine/galactosamine-6-phosphate isomerase" evidence="1">
    <location>
        <begin position="8"/>
        <end position="228"/>
    </location>
</feature>
<dbReference type="OrthoDB" id="9791139at2"/>
<gene>
    <name evidence="2" type="ORF">SAMN04488011_101197</name>
</gene>
<dbReference type="GO" id="GO:0006043">
    <property type="term" value="P:glucosamine catabolic process"/>
    <property type="evidence" value="ECO:0007669"/>
    <property type="project" value="TreeGrafter"/>
</dbReference>
<dbReference type="RefSeq" id="WP_091843259.1">
    <property type="nucleotide sequence ID" value="NZ_FOCM01000001.1"/>
</dbReference>
<dbReference type="AlphaFoldDB" id="A0A1H8AKA4"/>
<dbReference type="PANTHER" id="PTHR11280">
    <property type="entry name" value="GLUCOSAMINE-6-PHOSPHATE ISOMERASE"/>
    <property type="match status" value="1"/>
</dbReference>
<evidence type="ECO:0000259" key="1">
    <source>
        <dbReference type="Pfam" id="PF01182"/>
    </source>
</evidence>
<dbReference type="GO" id="GO:0019262">
    <property type="term" value="P:N-acetylneuraminate catabolic process"/>
    <property type="evidence" value="ECO:0007669"/>
    <property type="project" value="TreeGrafter"/>
</dbReference>
<evidence type="ECO:0000313" key="3">
    <source>
        <dbReference type="Proteomes" id="UP000199372"/>
    </source>
</evidence>